<dbReference type="Proteomes" id="UP000027265">
    <property type="component" value="Unassembled WGS sequence"/>
</dbReference>
<keyword evidence="1" id="KW-0812">Transmembrane</keyword>
<proteinExistence type="predicted"/>
<dbReference type="HOGENOM" id="CLU_1627321_0_0_1"/>
<evidence type="ECO:0000313" key="3">
    <source>
        <dbReference type="Proteomes" id="UP000027265"/>
    </source>
</evidence>
<reference evidence="3" key="1">
    <citation type="journal article" date="2014" name="Proc. Natl. Acad. Sci. U.S.A.">
        <title>Extensive sampling of basidiomycete genomes demonstrates inadequacy of the white-rot/brown-rot paradigm for wood decay fungi.</title>
        <authorList>
            <person name="Riley R."/>
            <person name="Salamov A.A."/>
            <person name="Brown D.W."/>
            <person name="Nagy L.G."/>
            <person name="Floudas D."/>
            <person name="Held B.W."/>
            <person name="Levasseur A."/>
            <person name="Lombard V."/>
            <person name="Morin E."/>
            <person name="Otillar R."/>
            <person name="Lindquist E.A."/>
            <person name="Sun H."/>
            <person name="LaButti K.M."/>
            <person name="Schmutz J."/>
            <person name="Jabbour D."/>
            <person name="Luo H."/>
            <person name="Baker S.E."/>
            <person name="Pisabarro A.G."/>
            <person name="Walton J.D."/>
            <person name="Blanchette R.A."/>
            <person name="Henrissat B."/>
            <person name="Martin F."/>
            <person name="Cullen D."/>
            <person name="Hibbett D.S."/>
            <person name="Grigoriev I.V."/>
        </authorList>
    </citation>
    <scope>NUCLEOTIDE SEQUENCE [LARGE SCALE GENOMIC DNA]</scope>
    <source>
        <strain evidence="3">MUCL 33604</strain>
    </source>
</reference>
<dbReference type="AlphaFoldDB" id="A0A067P7V2"/>
<keyword evidence="3" id="KW-1185">Reference proteome</keyword>
<protein>
    <submittedName>
        <fullName evidence="2">Uncharacterized protein</fullName>
    </submittedName>
</protein>
<dbReference type="InParanoid" id="A0A067P7V2"/>
<feature type="transmembrane region" description="Helical" evidence="1">
    <location>
        <begin position="98"/>
        <end position="125"/>
    </location>
</feature>
<keyword evidence="1" id="KW-0472">Membrane</keyword>
<keyword evidence="1" id="KW-1133">Transmembrane helix</keyword>
<evidence type="ECO:0000313" key="2">
    <source>
        <dbReference type="EMBL" id="KDQ49895.1"/>
    </source>
</evidence>
<dbReference type="EMBL" id="KL197770">
    <property type="protein sequence ID" value="KDQ49895.1"/>
    <property type="molecule type" value="Genomic_DNA"/>
</dbReference>
<evidence type="ECO:0000256" key="1">
    <source>
        <dbReference type="SAM" id="Phobius"/>
    </source>
</evidence>
<name>A0A067P7V2_9AGAM</name>
<feature type="transmembrane region" description="Helical" evidence="1">
    <location>
        <begin position="64"/>
        <end position="86"/>
    </location>
</feature>
<organism evidence="2 3">
    <name type="scientific">Jaapia argillacea MUCL 33604</name>
    <dbReference type="NCBI Taxonomy" id="933084"/>
    <lineage>
        <taxon>Eukaryota</taxon>
        <taxon>Fungi</taxon>
        <taxon>Dikarya</taxon>
        <taxon>Basidiomycota</taxon>
        <taxon>Agaricomycotina</taxon>
        <taxon>Agaricomycetes</taxon>
        <taxon>Agaricomycetidae</taxon>
        <taxon>Jaapiales</taxon>
        <taxon>Jaapiaceae</taxon>
        <taxon>Jaapia</taxon>
    </lineage>
</organism>
<gene>
    <name evidence="2" type="ORF">JAAARDRAFT_612311</name>
</gene>
<sequence length="163" mass="18686">MSSSPASFTITRLLSIPPALCHYRPPCVTTAHVLSLPATFCHYQPPSIATTRRPSPPPHASASYWLAVVRWVLMGRYPGIFCTFILRYQGLKSITVPSFLFFFLPSSFCILIYHHPIIIIAARSFPSPAHYTMYKYTTYPYARHHPPYYLLGIQWLVSYLLFL</sequence>
<accession>A0A067P7V2</accession>
<feature type="transmembrane region" description="Helical" evidence="1">
    <location>
        <begin position="145"/>
        <end position="162"/>
    </location>
</feature>